<dbReference type="RefSeq" id="WP_115277164.1">
    <property type="nucleotide sequence ID" value="NZ_AP022600.1"/>
</dbReference>
<dbReference type="OrthoDB" id="9785847at2"/>
<proteinExistence type="predicted"/>
<sequence length="304" mass="32670">MAPGPAGTIGPLDVAGSGVLPPVEPRVRKAFRWLERVAPWVGSRWAVELWCTPPVLESALRMPPGIGPGEPVEAYWDGHRVVGEQWGDGPPVYLVHGWGGQRAHLAVFVKPLVEAGYRAIAFDLPSHNASDPGALAPGRTTATECADAIAAMIRTHGAAHAVVAHSLGANATALAAAGGAPVGRLVFLAPMGDFPLYLDLFAARHDFGRRIRAGLQRRLEKRIGMQLHETNMSHIGRKADYPPLLLIHDPDDPDSPYAATARLSTLWTGAQLVTTRGLGRLAHYRILRHRPAINAGMEFIRTPS</sequence>
<keyword evidence="2" id="KW-0378">Hydrolase</keyword>
<dbReference type="PANTHER" id="PTHR43194">
    <property type="entry name" value="HYDROLASE ALPHA/BETA FOLD FAMILY"/>
    <property type="match status" value="1"/>
</dbReference>
<dbReference type="SUPFAM" id="SSF53474">
    <property type="entry name" value="alpha/beta-Hydrolases"/>
    <property type="match status" value="1"/>
</dbReference>
<dbReference type="Proteomes" id="UP000254978">
    <property type="component" value="Unassembled WGS sequence"/>
</dbReference>
<dbReference type="InterPro" id="IPR029058">
    <property type="entry name" value="AB_hydrolase_fold"/>
</dbReference>
<dbReference type="EMBL" id="UGQT01000001">
    <property type="protein sequence ID" value="STZ56651.1"/>
    <property type="molecule type" value="Genomic_DNA"/>
</dbReference>
<accession>A0A378T750</accession>
<feature type="domain" description="AB hydrolase-1" evidence="1">
    <location>
        <begin position="92"/>
        <end position="271"/>
    </location>
</feature>
<gene>
    <name evidence="2" type="ORF">NCTC10821_00144</name>
</gene>
<reference evidence="2 3" key="1">
    <citation type="submission" date="2018-06" db="EMBL/GenBank/DDBJ databases">
        <authorList>
            <consortium name="Pathogen Informatics"/>
            <person name="Doyle S."/>
        </authorList>
    </citation>
    <scope>NUCLEOTIDE SEQUENCE [LARGE SCALE GENOMIC DNA]</scope>
    <source>
        <strain evidence="2 3">NCTC10821</strain>
    </source>
</reference>
<dbReference type="PANTHER" id="PTHR43194:SF5">
    <property type="entry name" value="PIMELOYL-[ACYL-CARRIER PROTEIN] METHYL ESTER ESTERASE"/>
    <property type="match status" value="1"/>
</dbReference>
<evidence type="ECO:0000313" key="3">
    <source>
        <dbReference type="Proteomes" id="UP000254978"/>
    </source>
</evidence>
<keyword evidence="3" id="KW-1185">Reference proteome</keyword>
<evidence type="ECO:0000313" key="2">
    <source>
        <dbReference type="EMBL" id="STZ56651.1"/>
    </source>
</evidence>
<dbReference type="Gene3D" id="3.40.50.1820">
    <property type="entry name" value="alpha/beta hydrolase"/>
    <property type="match status" value="1"/>
</dbReference>
<organism evidence="2 3">
    <name type="scientific">Mycolicibacterium tokaiense</name>
    <dbReference type="NCBI Taxonomy" id="39695"/>
    <lineage>
        <taxon>Bacteria</taxon>
        <taxon>Bacillati</taxon>
        <taxon>Actinomycetota</taxon>
        <taxon>Actinomycetes</taxon>
        <taxon>Mycobacteriales</taxon>
        <taxon>Mycobacteriaceae</taxon>
        <taxon>Mycolicibacterium</taxon>
    </lineage>
</organism>
<protein>
    <submittedName>
        <fullName evidence="2">Alpha/beta hydrolase fold protein</fullName>
    </submittedName>
</protein>
<dbReference type="AlphaFoldDB" id="A0A378T750"/>
<dbReference type="Pfam" id="PF12697">
    <property type="entry name" value="Abhydrolase_6"/>
    <property type="match status" value="1"/>
</dbReference>
<dbReference type="InterPro" id="IPR000073">
    <property type="entry name" value="AB_hydrolase_1"/>
</dbReference>
<evidence type="ECO:0000259" key="1">
    <source>
        <dbReference type="Pfam" id="PF12697"/>
    </source>
</evidence>
<dbReference type="InterPro" id="IPR050228">
    <property type="entry name" value="Carboxylesterase_BioH"/>
</dbReference>
<dbReference type="GO" id="GO:0016787">
    <property type="term" value="F:hydrolase activity"/>
    <property type="evidence" value="ECO:0007669"/>
    <property type="project" value="UniProtKB-KW"/>
</dbReference>
<name>A0A378T750_9MYCO</name>